<name>A0A9D9ERS3_9BACT</name>
<comment type="caution">
    <text evidence="6">The sequence shown here is derived from an EMBL/GenBank/DDBJ whole genome shotgun (WGS) entry which is preliminary data.</text>
</comment>
<dbReference type="Gene3D" id="3.40.30.10">
    <property type="entry name" value="Glutaredoxin"/>
    <property type="match status" value="1"/>
</dbReference>
<dbReference type="InterPro" id="IPR017937">
    <property type="entry name" value="Thioredoxin_CS"/>
</dbReference>
<dbReference type="PROSITE" id="PS00194">
    <property type="entry name" value="THIOREDOXIN_1"/>
    <property type="match status" value="1"/>
</dbReference>
<gene>
    <name evidence="6" type="ORF">IAC06_06210</name>
</gene>
<protein>
    <submittedName>
        <fullName evidence="6">AhpC/TSA family protein</fullName>
    </submittedName>
</protein>
<evidence type="ECO:0000256" key="2">
    <source>
        <dbReference type="ARBA" id="ARBA00022748"/>
    </source>
</evidence>
<dbReference type="AlphaFoldDB" id="A0A9D9ERS3"/>
<reference evidence="6" key="1">
    <citation type="submission" date="2020-10" db="EMBL/GenBank/DDBJ databases">
        <authorList>
            <person name="Gilroy R."/>
        </authorList>
    </citation>
    <scope>NUCLEOTIDE SEQUENCE</scope>
    <source>
        <strain evidence="6">B1-20833</strain>
    </source>
</reference>
<dbReference type="Proteomes" id="UP000823661">
    <property type="component" value="Unassembled WGS sequence"/>
</dbReference>
<evidence type="ECO:0000313" key="7">
    <source>
        <dbReference type="Proteomes" id="UP000823661"/>
    </source>
</evidence>
<reference evidence="6" key="2">
    <citation type="journal article" date="2021" name="PeerJ">
        <title>Extensive microbial diversity within the chicken gut microbiome revealed by metagenomics and culture.</title>
        <authorList>
            <person name="Gilroy R."/>
            <person name="Ravi A."/>
            <person name="Getino M."/>
            <person name="Pursley I."/>
            <person name="Horton D.L."/>
            <person name="Alikhan N.F."/>
            <person name="Baker D."/>
            <person name="Gharbi K."/>
            <person name="Hall N."/>
            <person name="Watson M."/>
            <person name="Adriaenssens E.M."/>
            <person name="Foster-Nyarko E."/>
            <person name="Jarju S."/>
            <person name="Secka A."/>
            <person name="Antonio M."/>
            <person name="Oren A."/>
            <person name="Chaudhuri R.R."/>
            <person name="La Ragione R."/>
            <person name="Hildebrand F."/>
            <person name="Pallen M.J."/>
        </authorList>
    </citation>
    <scope>NUCLEOTIDE SEQUENCE</scope>
    <source>
        <strain evidence="6">B1-20833</strain>
    </source>
</reference>
<dbReference type="InterPro" id="IPR036249">
    <property type="entry name" value="Thioredoxin-like_sf"/>
</dbReference>
<dbReference type="InterPro" id="IPR013766">
    <property type="entry name" value="Thioredoxin_domain"/>
</dbReference>
<keyword evidence="2" id="KW-0201">Cytochrome c-type biogenesis</keyword>
<dbReference type="GO" id="GO:0017004">
    <property type="term" value="P:cytochrome complex assembly"/>
    <property type="evidence" value="ECO:0007669"/>
    <property type="project" value="UniProtKB-KW"/>
</dbReference>
<accession>A0A9D9ERS3</accession>
<dbReference type="PANTHER" id="PTHR42852:SF6">
    <property type="entry name" value="THIOL:DISULFIDE INTERCHANGE PROTEIN DSBE"/>
    <property type="match status" value="1"/>
</dbReference>
<dbReference type="EMBL" id="JADIMI010000061">
    <property type="protein sequence ID" value="MBO8452458.1"/>
    <property type="molecule type" value="Genomic_DNA"/>
</dbReference>
<organism evidence="6 7">
    <name type="scientific">Candidatus Cryptobacteroides intestinavium</name>
    <dbReference type="NCBI Taxonomy" id="2840766"/>
    <lineage>
        <taxon>Bacteria</taxon>
        <taxon>Pseudomonadati</taxon>
        <taxon>Bacteroidota</taxon>
        <taxon>Bacteroidia</taxon>
        <taxon>Bacteroidales</taxon>
        <taxon>Candidatus Cryptobacteroides</taxon>
    </lineage>
</organism>
<keyword evidence="4" id="KW-0676">Redox-active center</keyword>
<comment type="subcellular location">
    <subcellularLocation>
        <location evidence="1">Cell envelope</location>
    </subcellularLocation>
</comment>
<dbReference type="InterPro" id="IPR050553">
    <property type="entry name" value="Thioredoxin_ResA/DsbE_sf"/>
</dbReference>
<evidence type="ECO:0000313" key="6">
    <source>
        <dbReference type="EMBL" id="MBO8452458.1"/>
    </source>
</evidence>
<evidence type="ECO:0000256" key="1">
    <source>
        <dbReference type="ARBA" id="ARBA00004196"/>
    </source>
</evidence>
<dbReference type="Pfam" id="PF13905">
    <property type="entry name" value="Thioredoxin_8"/>
    <property type="match status" value="1"/>
</dbReference>
<feature type="domain" description="Thioredoxin" evidence="5">
    <location>
        <begin position="199"/>
        <end position="347"/>
    </location>
</feature>
<dbReference type="CDD" id="cd02966">
    <property type="entry name" value="TlpA_like_family"/>
    <property type="match status" value="1"/>
</dbReference>
<dbReference type="InterPro" id="IPR025380">
    <property type="entry name" value="DUF4369"/>
</dbReference>
<keyword evidence="3" id="KW-1015">Disulfide bond</keyword>
<dbReference type="InterPro" id="IPR012336">
    <property type="entry name" value="Thioredoxin-like_fold"/>
</dbReference>
<proteinExistence type="predicted"/>
<evidence type="ECO:0000256" key="3">
    <source>
        <dbReference type="ARBA" id="ARBA00023157"/>
    </source>
</evidence>
<dbReference type="PANTHER" id="PTHR42852">
    <property type="entry name" value="THIOL:DISULFIDE INTERCHANGE PROTEIN DSBE"/>
    <property type="match status" value="1"/>
</dbReference>
<evidence type="ECO:0000256" key="4">
    <source>
        <dbReference type="ARBA" id="ARBA00023284"/>
    </source>
</evidence>
<evidence type="ECO:0000259" key="5">
    <source>
        <dbReference type="PROSITE" id="PS51352"/>
    </source>
</evidence>
<dbReference type="Pfam" id="PF14289">
    <property type="entry name" value="DUF4369"/>
    <property type="match status" value="1"/>
</dbReference>
<dbReference type="SUPFAM" id="SSF52833">
    <property type="entry name" value="Thioredoxin-like"/>
    <property type="match status" value="1"/>
</dbReference>
<dbReference type="PROSITE" id="PS51352">
    <property type="entry name" value="THIOREDOXIN_2"/>
    <property type="match status" value="1"/>
</dbReference>
<sequence length="347" mass="38141">MRHFVPALVAAAVMVASCSEGFRYTVSGSGPFFSRYEGDYVYLVTNHEWRVIDSAMVGNSSFHIEGECDSAEIVYAYLGKDMSSATNIGNPFILEEGDVRAVEKSEGWYGFTGTPSNDRLADIFAEFRSIADDRAKLDFLAGEISRHHDILGVSLLCDYYILSGGSSITAARLMEGFPEELRQTPSMLFLEQLVSRAKTDVDGKYMDIEGESVDGAVIDLASVVDRDGAMYVLLDFWATWCGACRESLPDLKSAYSEYKGKGFDVYAVSFDGDREQWSDFVHENGLGWTNVIIDIPASGFRDVPEVAAYGVNGLPWNYLIDCSTGIIVGKNLYGEALFSRLSGLLGN</sequence>
<dbReference type="GO" id="GO:0030313">
    <property type="term" value="C:cell envelope"/>
    <property type="evidence" value="ECO:0007669"/>
    <property type="project" value="UniProtKB-SubCell"/>
</dbReference>
<dbReference type="PROSITE" id="PS51257">
    <property type="entry name" value="PROKAR_LIPOPROTEIN"/>
    <property type="match status" value="1"/>
</dbReference>